<evidence type="ECO:0000256" key="4">
    <source>
        <dbReference type="PROSITE-ProRule" id="PRU00335"/>
    </source>
</evidence>
<dbReference type="InterPro" id="IPR001647">
    <property type="entry name" value="HTH_TetR"/>
</dbReference>
<reference evidence="7 8" key="2">
    <citation type="journal article" date="2017" name="Int. J. Syst. Evol. Microbiol.">
        <title>Gordonia phthalatica sp. nov., a di-n-butyl phthalate-degrading bacterium isolated from activated sludge.</title>
        <authorList>
            <person name="Jin D."/>
            <person name="Kong X."/>
            <person name="Jia M."/>
            <person name="Yu X."/>
            <person name="Wang X."/>
            <person name="Zhuang X."/>
            <person name="Deng Y."/>
            <person name="Bai Z."/>
        </authorList>
    </citation>
    <scope>NUCLEOTIDE SEQUENCE [LARGE SCALE GENOMIC DNA]</scope>
    <source>
        <strain evidence="7 8">QH-11</strain>
    </source>
</reference>
<dbReference type="GO" id="GO:0045892">
    <property type="term" value="P:negative regulation of DNA-templated transcription"/>
    <property type="evidence" value="ECO:0007669"/>
    <property type="project" value="InterPro"/>
</dbReference>
<dbReference type="Pfam" id="PF02909">
    <property type="entry name" value="TetR_C_1"/>
    <property type="match status" value="1"/>
</dbReference>
<dbReference type="OrthoDB" id="2570341at2"/>
<dbReference type="EMBL" id="CP011853">
    <property type="protein sequence ID" value="ALG85453.1"/>
    <property type="molecule type" value="Genomic_DNA"/>
</dbReference>
<dbReference type="STRING" id="1136941.ACH46_14435"/>
<feature type="region of interest" description="Disordered" evidence="5">
    <location>
        <begin position="1"/>
        <end position="31"/>
    </location>
</feature>
<dbReference type="Gene3D" id="1.10.10.60">
    <property type="entry name" value="Homeodomain-like"/>
    <property type="match status" value="1"/>
</dbReference>
<dbReference type="SUPFAM" id="SSF46689">
    <property type="entry name" value="Homeodomain-like"/>
    <property type="match status" value="1"/>
</dbReference>
<keyword evidence="8" id="KW-1185">Reference proteome</keyword>
<gene>
    <name evidence="7" type="ORF">ACH46_14435</name>
</gene>
<sequence>MNDSDTSPTAAAPSVWRRPEHGSRGPTSRWTRDDVADAGVHVADQHGLAAVTMRSVASRLGTAGASLYRIVDSRDQLLELMADRVNAEFDYSTVGAGSGTVGMRSLARQGRAIYARHRWLLEIPDTAPVLGPNAMDYLDRALGTLSSTDLTERAKLEVVGIVSGLVRVLALGEASPGRGRLSPEWQAAMADHLRATAVSESHPHLAAVLAADRDAADPGDGFERVIGLVIDLSVHGSQAWE</sequence>
<feature type="domain" description="HTH tetR-type" evidence="6">
    <location>
        <begin position="29"/>
        <end position="89"/>
    </location>
</feature>
<reference evidence="8" key="1">
    <citation type="submission" date="2015-06" db="EMBL/GenBank/DDBJ databases">
        <title>Complete genome sequence and metabolic analysis of phthalate degradation pathway in Gordonia sp. QH-11.</title>
        <authorList>
            <person name="Jin D."/>
            <person name="Kong X."/>
            <person name="Bai Z."/>
        </authorList>
    </citation>
    <scope>NUCLEOTIDE SEQUENCE [LARGE SCALE GENOMIC DNA]</scope>
    <source>
        <strain evidence="8">QH-11</strain>
    </source>
</reference>
<dbReference type="PATRIC" id="fig|1136941.3.peg.2948"/>
<keyword evidence="2 4" id="KW-0238">DNA-binding</keyword>
<evidence type="ECO:0000256" key="1">
    <source>
        <dbReference type="ARBA" id="ARBA00023015"/>
    </source>
</evidence>
<dbReference type="Pfam" id="PF00440">
    <property type="entry name" value="TetR_N"/>
    <property type="match status" value="1"/>
</dbReference>
<organism evidence="7 8">
    <name type="scientific">Gordonia phthalatica</name>
    <dbReference type="NCBI Taxonomy" id="1136941"/>
    <lineage>
        <taxon>Bacteria</taxon>
        <taxon>Bacillati</taxon>
        <taxon>Actinomycetota</taxon>
        <taxon>Actinomycetes</taxon>
        <taxon>Mycobacteriales</taxon>
        <taxon>Gordoniaceae</taxon>
        <taxon>Gordonia</taxon>
    </lineage>
</organism>
<dbReference type="RefSeq" id="WP_082399673.1">
    <property type="nucleotide sequence ID" value="NZ_CP011853.1"/>
</dbReference>
<evidence type="ECO:0000259" key="6">
    <source>
        <dbReference type="PROSITE" id="PS50977"/>
    </source>
</evidence>
<name>A0A0N9NCR2_9ACTN</name>
<keyword evidence="1" id="KW-0805">Transcription regulation</keyword>
<dbReference type="InterPro" id="IPR009057">
    <property type="entry name" value="Homeodomain-like_sf"/>
</dbReference>
<feature type="DNA-binding region" description="H-T-H motif" evidence="4">
    <location>
        <begin position="52"/>
        <end position="71"/>
    </location>
</feature>
<accession>A0A0N9NCR2</accession>
<dbReference type="KEGG" id="goq:ACH46_14435"/>
<dbReference type="InterPro" id="IPR036271">
    <property type="entry name" value="Tet_transcr_reg_TetR-rel_C_sf"/>
</dbReference>
<proteinExistence type="predicted"/>
<evidence type="ECO:0000256" key="2">
    <source>
        <dbReference type="ARBA" id="ARBA00023125"/>
    </source>
</evidence>
<dbReference type="Proteomes" id="UP000063789">
    <property type="component" value="Chromosome"/>
</dbReference>
<evidence type="ECO:0000256" key="3">
    <source>
        <dbReference type="ARBA" id="ARBA00023163"/>
    </source>
</evidence>
<dbReference type="PROSITE" id="PS50977">
    <property type="entry name" value="HTH_TETR_2"/>
    <property type="match status" value="1"/>
</dbReference>
<dbReference type="GO" id="GO:0003677">
    <property type="term" value="F:DNA binding"/>
    <property type="evidence" value="ECO:0007669"/>
    <property type="project" value="UniProtKB-UniRule"/>
</dbReference>
<dbReference type="AlphaFoldDB" id="A0A0N9NCR2"/>
<evidence type="ECO:0000313" key="8">
    <source>
        <dbReference type="Proteomes" id="UP000063789"/>
    </source>
</evidence>
<dbReference type="Gene3D" id="1.10.357.10">
    <property type="entry name" value="Tetracycline Repressor, domain 2"/>
    <property type="match status" value="1"/>
</dbReference>
<dbReference type="InterPro" id="IPR004111">
    <property type="entry name" value="Repressor_TetR_C"/>
</dbReference>
<dbReference type="SUPFAM" id="SSF48498">
    <property type="entry name" value="Tetracyclin repressor-like, C-terminal domain"/>
    <property type="match status" value="1"/>
</dbReference>
<keyword evidence="3" id="KW-0804">Transcription</keyword>
<protein>
    <recommendedName>
        <fullName evidence="6">HTH tetR-type domain-containing protein</fullName>
    </recommendedName>
</protein>
<evidence type="ECO:0000313" key="7">
    <source>
        <dbReference type="EMBL" id="ALG85453.1"/>
    </source>
</evidence>
<evidence type="ECO:0000256" key="5">
    <source>
        <dbReference type="SAM" id="MobiDB-lite"/>
    </source>
</evidence>